<dbReference type="InterPro" id="IPR007263">
    <property type="entry name" value="DCC1-like"/>
</dbReference>
<evidence type="ECO:0000313" key="1">
    <source>
        <dbReference type="EMBL" id="AWB49462.1"/>
    </source>
</evidence>
<sequence>MGRMGDDIRVLYNDTCPVCRFEIDSYRRLAESHGIAMGFDPVAKAADWGLTQDAAAQRLHVVLDGELLSGMAAFRAIWARLPRWRWAAMVTGWPVVRPVMDFVYDRIAAPVLYRAHLRRQGRQGEI</sequence>
<keyword evidence="2" id="KW-1185">Reference proteome</keyword>
<dbReference type="Pfam" id="PF04134">
    <property type="entry name" value="DCC1-like"/>
    <property type="match status" value="1"/>
</dbReference>
<dbReference type="Proteomes" id="UP000244496">
    <property type="component" value="Chromosome"/>
</dbReference>
<proteinExistence type="predicted"/>
<gene>
    <name evidence="1" type="ORF">HYN69_13990</name>
</gene>
<dbReference type="AlphaFoldDB" id="A0A2S0UNT9"/>
<protein>
    <submittedName>
        <fullName evidence="1">DUF393 domain-containing protein</fullName>
    </submittedName>
</protein>
<dbReference type="PANTHER" id="PTHR34290">
    <property type="entry name" value="SI:CH73-390P7.2"/>
    <property type="match status" value="1"/>
</dbReference>
<dbReference type="PANTHER" id="PTHR34290:SF2">
    <property type="entry name" value="OS04G0668800 PROTEIN"/>
    <property type="match status" value="1"/>
</dbReference>
<reference evidence="1 2" key="1">
    <citation type="submission" date="2018-04" db="EMBL/GenBank/DDBJ databases">
        <title>Genome sequencing of Gemmobacter.</title>
        <authorList>
            <person name="Yi H."/>
            <person name="Baek M.-G."/>
        </authorList>
    </citation>
    <scope>NUCLEOTIDE SEQUENCE [LARGE SCALE GENOMIC DNA]</scope>
    <source>
        <strain evidence="1 2">HYN0069</strain>
    </source>
</reference>
<dbReference type="InterPro" id="IPR044691">
    <property type="entry name" value="DCC1_Trx"/>
</dbReference>
<name>A0A2S0UNT9_9RHOB</name>
<dbReference type="EMBL" id="CP028918">
    <property type="protein sequence ID" value="AWB49462.1"/>
    <property type="molecule type" value="Genomic_DNA"/>
</dbReference>
<accession>A0A2S0UNT9</accession>
<dbReference type="KEGG" id="geh:HYN69_13990"/>
<dbReference type="GO" id="GO:0015035">
    <property type="term" value="F:protein-disulfide reductase activity"/>
    <property type="evidence" value="ECO:0007669"/>
    <property type="project" value="InterPro"/>
</dbReference>
<evidence type="ECO:0000313" key="2">
    <source>
        <dbReference type="Proteomes" id="UP000244496"/>
    </source>
</evidence>
<organism evidence="1 2">
    <name type="scientific">Paragemmobacter aquarius</name>
    <dbReference type="NCBI Taxonomy" id="2169400"/>
    <lineage>
        <taxon>Bacteria</taxon>
        <taxon>Pseudomonadati</taxon>
        <taxon>Pseudomonadota</taxon>
        <taxon>Alphaproteobacteria</taxon>
        <taxon>Rhodobacterales</taxon>
        <taxon>Paracoccaceae</taxon>
        <taxon>Paragemmobacter</taxon>
    </lineage>
</organism>